<dbReference type="InterPro" id="IPR002347">
    <property type="entry name" value="SDR_fam"/>
</dbReference>
<comment type="similarity">
    <text evidence="1">Belongs to the short-chain dehydrogenases/reductases (SDR) family.</text>
</comment>
<evidence type="ECO:0000256" key="2">
    <source>
        <dbReference type="ARBA" id="ARBA00023002"/>
    </source>
</evidence>
<comment type="caution">
    <text evidence="5">The sequence shown here is derived from an EMBL/GenBank/DDBJ whole genome shotgun (WGS) entry which is preliminary data.</text>
</comment>
<feature type="region of interest" description="Disordered" evidence="3">
    <location>
        <begin position="337"/>
        <end position="368"/>
    </location>
</feature>
<keyword evidence="2" id="KW-0560">Oxidoreductase</keyword>
<keyword evidence="6" id="KW-1185">Reference proteome</keyword>
<evidence type="ECO:0000256" key="1">
    <source>
        <dbReference type="ARBA" id="ARBA00006484"/>
    </source>
</evidence>
<gene>
    <name evidence="5" type="ORF">DFP88_10319</name>
</gene>
<evidence type="ECO:0000259" key="4">
    <source>
        <dbReference type="SMART" id="SM00822"/>
    </source>
</evidence>
<accession>A0A318SP54</accession>
<evidence type="ECO:0000313" key="6">
    <source>
        <dbReference type="Proteomes" id="UP000248311"/>
    </source>
</evidence>
<reference evidence="5 6" key="1">
    <citation type="submission" date="2018-06" db="EMBL/GenBank/DDBJ databases">
        <title>Genomic Encyclopedia of Type Strains, Phase III (KMG-III): the genomes of soil and plant-associated and newly described type strains.</title>
        <authorList>
            <person name="Whitman W."/>
        </authorList>
    </citation>
    <scope>NUCLEOTIDE SEQUENCE [LARGE SCALE GENOMIC DNA]</scope>
    <source>
        <strain evidence="5 6">CECT 9025</strain>
    </source>
</reference>
<dbReference type="PANTHER" id="PTHR44196">
    <property type="entry name" value="DEHYDROGENASE/REDUCTASE SDR FAMILY MEMBER 7B"/>
    <property type="match status" value="1"/>
</dbReference>
<dbReference type="Gene3D" id="3.40.50.720">
    <property type="entry name" value="NAD(P)-binding Rossmann-like Domain"/>
    <property type="match status" value="1"/>
</dbReference>
<dbReference type="SMART" id="SM00822">
    <property type="entry name" value="PKS_KR"/>
    <property type="match status" value="1"/>
</dbReference>
<dbReference type="Proteomes" id="UP000248311">
    <property type="component" value="Unassembled WGS sequence"/>
</dbReference>
<name>A0A318SP54_9RHOB</name>
<dbReference type="NCBIfam" id="NF005495">
    <property type="entry name" value="PRK07109.1"/>
    <property type="match status" value="1"/>
</dbReference>
<dbReference type="SUPFAM" id="SSF51735">
    <property type="entry name" value="NAD(P)-binding Rossmann-fold domains"/>
    <property type="match status" value="1"/>
</dbReference>
<dbReference type="OrthoDB" id="9781689at2"/>
<dbReference type="Pfam" id="PF00106">
    <property type="entry name" value="adh_short"/>
    <property type="match status" value="1"/>
</dbReference>
<dbReference type="AlphaFoldDB" id="A0A318SP54"/>
<dbReference type="InterPro" id="IPR036291">
    <property type="entry name" value="NAD(P)-bd_dom_sf"/>
</dbReference>
<sequence>MSRTTAFVLGGSAGVGRAVTEALVRAGYHVGVIARGQERLDALEAEFPGRVATAAADVADAEALGLAVEGLVNRIGRPGVWVNSAMITSFSPFEEMAVEEFDRIVSVTFLGQVNGTRLALRWMGEGRIVSVGSGLTQRSVPLQSAYCASKHAIDGFLSAVRSELIHEGRPITISQVLLPAVNTPQFDWALNRLTEKPQPAPPIYQPEVAARGVMRAIRTGAREIWVGTSVLKLMLGQAVAPGWMDRKMARMGWSMQYSGRPEPGGRPNNLDAPVDFPERGPGSFYPARAHGSFDHRAKARGPIVNGDSLRSAAVAAVPLVGLAAGLLAFTAAKSLRSEGGAPHRPLRSRIPGRRKPLQAPYVARPPRS</sequence>
<dbReference type="PROSITE" id="PS00061">
    <property type="entry name" value="ADH_SHORT"/>
    <property type="match status" value="1"/>
</dbReference>
<organism evidence="5 6">
    <name type="scientific">Pseudoroseicyclus aestuarii</name>
    <dbReference type="NCBI Taxonomy" id="1795041"/>
    <lineage>
        <taxon>Bacteria</taxon>
        <taxon>Pseudomonadati</taxon>
        <taxon>Pseudomonadota</taxon>
        <taxon>Alphaproteobacteria</taxon>
        <taxon>Rhodobacterales</taxon>
        <taxon>Paracoccaceae</taxon>
        <taxon>Pseudoroseicyclus</taxon>
    </lineage>
</organism>
<dbReference type="RefSeq" id="WP_110814236.1">
    <property type="nucleotide sequence ID" value="NZ_QJTE01000003.1"/>
</dbReference>
<evidence type="ECO:0000313" key="5">
    <source>
        <dbReference type="EMBL" id="PYE83661.1"/>
    </source>
</evidence>
<dbReference type="GO" id="GO:0016491">
    <property type="term" value="F:oxidoreductase activity"/>
    <property type="evidence" value="ECO:0007669"/>
    <property type="project" value="UniProtKB-KW"/>
</dbReference>
<dbReference type="InterPro" id="IPR057326">
    <property type="entry name" value="KR_dom"/>
</dbReference>
<feature type="domain" description="Ketoreductase" evidence="4">
    <location>
        <begin position="4"/>
        <end position="184"/>
    </location>
</feature>
<dbReference type="EMBL" id="QJTE01000003">
    <property type="protein sequence ID" value="PYE83661.1"/>
    <property type="molecule type" value="Genomic_DNA"/>
</dbReference>
<dbReference type="GO" id="GO:0016020">
    <property type="term" value="C:membrane"/>
    <property type="evidence" value="ECO:0007669"/>
    <property type="project" value="TreeGrafter"/>
</dbReference>
<dbReference type="PANTHER" id="PTHR44196:SF1">
    <property type="entry name" value="DEHYDROGENASE_REDUCTASE SDR FAMILY MEMBER 7B"/>
    <property type="match status" value="1"/>
</dbReference>
<proteinExistence type="inferred from homology"/>
<dbReference type="PRINTS" id="PR00081">
    <property type="entry name" value="GDHRDH"/>
</dbReference>
<evidence type="ECO:0000256" key="3">
    <source>
        <dbReference type="SAM" id="MobiDB-lite"/>
    </source>
</evidence>
<protein>
    <submittedName>
        <fullName evidence="5">Short-subunit dehydrogenase</fullName>
    </submittedName>
</protein>
<dbReference type="InterPro" id="IPR020904">
    <property type="entry name" value="Sc_DH/Rdtase_CS"/>
</dbReference>
<feature type="compositionally biased region" description="Basic residues" evidence="3">
    <location>
        <begin position="344"/>
        <end position="356"/>
    </location>
</feature>